<dbReference type="RefSeq" id="WP_168885508.1">
    <property type="nucleotide sequence ID" value="NZ_JABAIL010000015.1"/>
</dbReference>
<feature type="coiled-coil region" evidence="1">
    <location>
        <begin position="37"/>
        <end position="64"/>
    </location>
</feature>
<dbReference type="AlphaFoldDB" id="A0A7X8SQZ2"/>
<feature type="transmembrane region" description="Helical" evidence="2">
    <location>
        <begin position="73"/>
        <end position="91"/>
    </location>
</feature>
<keyword evidence="2" id="KW-0472">Membrane</keyword>
<evidence type="ECO:0000313" key="3">
    <source>
        <dbReference type="EMBL" id="NLR94799.1"/>
    </source>
</evidence>
<keyword evidence="4" id="KW-1185">Reference proteome</keyword>
<keyword evidence="2" id="KW-1133">Transmembrane helix</keyword>
<organism evidence="3 4">
    <name type="scientific">Flammeovirga agarivorans</name>
    <dbReference type="NCBI Taxonomy" id="2726742"/>
    <lineage>
        <taxon>Bacteria</taxon>
        <taxon>Pseudomonadati</taxon>
        <taxon>Bacteroidota</taxon>
        <taxon>Cytophagia</taxon>
        <taxon>Cytophagales</taxon>
        <taxon>Flammeovirgaceae</taxon>
        <taxon>Flammeovirga</taxon>
    </lineage>
</organism>
<keyword evidence="1" id="KW-0175">Coiled coil</keyword>
<proteinExistence type="predicted"/>
<gene>
    <name evidence="3" type="ORF">HGP29_26575</name>
</gene>
<keyword evidence="2" id="KW-0812">Transmembrane</keyword>
<reference evidence="3 4" key="1">
    <citation type="submission" date="2020-04" db="EMBL/GenBank/DDBJ databases">
        <title>Flammeovirga sp. SR4, a novel species isolated from seawater.</title>
        <authorList>
            <person name="Wang X."/>
        </authorList>
    </citation>
    <scope>NUCLEOTIDE SEQUENCE [LARGE SCALE GENOMIC DNA]</scope>
    <source>
        <strain evidence="3 4">SR4</strain>
    </source>
</reference>
<evidence type="ECO:0000313" key="4">
    <source>
        <dbReference type="Proteomes" id="UP000585050"/>
    </source>
</evidence>
<sequence>MKRSPFFKLLQHRTFDFTTRYYDAEKEERDARIKALHEKYSQSDEEKEKNIENIEDRIDFTRSRQRKTEHKPMIIRAFIVAAMFGLMYYLFK</sequence>
<dbReference type="EMBL" id="JABAIL010000015">
    <property type="protein sequence ID" value="NLR94799.1"/>
    <property type="molecule type" value="Genomic_DNA"/>
</dbReference>
<name>A0A7X8SQZ2_9BACT</name>
<evidence type="ECO:0000256" key="1">
    <source>
        <dbReference type="SAM" id="Coils"/>
    </source>
</evidence>
<evidence type="ECO:0000256" key="2">
    <source>
        <dbReference type="SAM" id="Phobius"/>
    </source>
</evidence>
<dbReference type="Proteomes" id="UP000585050">
    <property type="component" value="Unassembled WGS sequence"/>
</dbReference>
<comment type="caution">
    <text evidence="3">The sequence shown here is derived from an EMBL/GenBank/DDBJ whole genome shotgun (WGS) entry which is preliminary data.</text>
</comment>
<accession>A0A7X8SQZ2</accession>
<protein>
    <submittedName>
        <fullName evidence="3">Uncharacterized protein</fullName>
    </submittedName>
</protein>